<dbReference type="InterPro" id="IPR008984">
    <property type="entry name" value="SMAD_FHA_dom_sf"/>
</dbReference>
<dbReference type="OrthoDB" id="444265at2759"/>
<evidence type="ECO:0000259" key="2">
    <source>
        <dbReference type="PROSITE" id="PS50006"/>
    </source>
</evidence>
<dbReference type="PANTHER" id="PTHR23308">
    <property type="entry name" value="NUCLEAR INHIBITOR OF PROTEIN PHOSPHATASE-1"/>
    <property type="match status" value="1"/>
</dbReference>
<dbReference type="Proteomes" id="UP000189580">
    <property type="component" value="Chromosome d"/>
</dbReference>
<proteinExistence type="predicted"/>
<dbReference type="SUPFAM" id="SSF49879">
    <property type="entry name" value="SMAD/FHA domain"/>
    <property type="match status" value="1"/>
</dbReference>
<feature type="domain" description="FHA" evidence="2">
    <location>
        <begin position="185"/>
        <end position="248"/>
    </location>
</feature>
<feature type="compositionally biased region" description="Low complexity" evidence="1">
    <location>
        <begin position="32"/>
        <end position="49"/>
    </location>
</feature>
<evidence type="ECO:0000313" key="3">
    <source>
        <dbReference type="EMBL" id="ANB13877.1"/>
    </source>
</evidence>
<dbReference type="InterPro" id="IPR000253">
    <property type="entry name" value="FHA_dom"/>
</dbReference>
<dbReference type="KEGG" id="slb:AWJ20_4828"/>
<feature type="compositionally biased region" description="Basic and acidic residues" evidence="1">
    <location>
        <begin position="57"/>
        <end position="112"/>
    </location>
</feature>
<dbReference type="Gene3D" id="2.60.200.20">
    <property type="match status" value="1"/>
</dbReference>
<reference evidence="3 4" key="1">
    <citation type="submission" date="2016-02" db="EMBL/GenBank/DDBJ databases">
        <title>Complete genome sequence and transcriptome regulation of the pentose utilising yeast Sugiyamaella lignohabitans.</title>
        <authorList>
            <person name="Bellasio M."/>
            <person name="Peymann A."/>
            <person name="Valli M."/>
            <person name="Sipitzky M."/>
            <person name="Graf A."/>
            <person name="Sauer M."/>
            <person name="Marx H."/>
            <person name="Mattanovich D."/>
        </authorList>
    </citation>
    <scope>NUCLEOTIDE SEQUENCE [LARGE SCALE GENOMIC DNA]</scope>
    <source>
        <strain evidence="3 4">CBS 10342</strain>
    </source>
</reference>
<gene>
    <name evidence="3" type="primary">PML1</name>
    <name evidence="3" type="ORF">AWJ20_4828</name>
</gene>
<dbReference type="PROSITE" id="PS50006">
    <property type="entry name" value="FHA_DOMAIN"/>
    <property type="match status" value="1"/>
</dbReference>
<dbReference type="RefSeq" id="XP_018736354.1">
    <property type="nucleotide sequence ID" value="XM_018881924.1"/>
</dbReference>
<dbReference type="EMBL" id="CP014502">
    <property type="protein sequence ID" value="ANB13877.1"/>
    <property type="molecule type" value="Genomic_DNA"/>
</dbReference>
<name>A0A161HL10_9ASCO</name>
<dbReference type="InterPro" id="IPR050923">
    <property type="entry name" value="Cell_Proc_Reg/RNA_Proc"/>
</dbReference>
<feature type="region of interest" description="Disordered" evidence="1">
    <location>
        <begin position="1"/>
        <end position="140"/>
    </location>
</feature>
<feature type="compositionally biased region" description="Basic and acidic residues" evidence="1">
    <location>
        <begin position="1"/>
        <end position="25"/>
    </location>
</feature>
<dbReference type="GeneID" id="30037002"/>
<dbReference type="CDD" id="cd22676">
    <property type="entry name" value="FHA_SNIP1_DDL-like"/>
    <property type="match status" value="1"/>
</dbReference>
<keyword evidence="4" id="KW-1185">Reference proteome</keyword>
<evidence type="ECO:0000256" key="1">
    <source>
        <dbReference type="SAM" id="MobiDB-lite"/>
    </source>
</evidence>
<evidence type="ECO:0000313" key="4">
    <source>
        <dbReference type="Proteomes" id="UP000189580"/>
    </source>
</evidence>
<organism evidence="3 4">
    <name type="scientific">Sugiyamaella lignohabitans</name>
    <dbReference type="NCBI Taxonomy" id="796027"/>
    <lineage>
        <taxon>Eukaryota</taxon>
        <taxon>Fungi</taxon>
        <taxon>Dikarya</taxon>
        <taxon>Ascomycota</taxon>
        <taxon>Saccharomycotina</taxon>
        <taxon>Dipodascomycetes</taxon>
        <taxon>Dipodascales</taxon>
        <taxon>Trichomonascaceae</taxon>
        <taxon>Sugiyamaella</taxon>
    </lineage>
</organism>
<sequence length="276" mass="32197">MSDGNEGRDRYGRVKREYRDEDWHERQRRGPRNQNRSRSPGRRPGSGARTGANAVPVKREDRGDGGRTRSHERNRDRDRDRDMRREWDRGSRDRSGIRPKEEDLWSNDDSKEAPPSPPPVKPNYSHSGVLTEESKKDSEGNILKYHEPEDATTPPKTPEYRIYVFSESEQGKLIDTIKLNQKSHYLLGRDTKVCDIPVDIKSCSRQHAVIQFRRISKTDRFGDTHHTIKPYIIDLESSYGTQLNGDDVPPSRYVELRNKDLIQFCGHPREYLWIES</sequence>
<accession>A0A161HL10</accession>
<dbReference type="SMART" id="SM00240">
    <property type="entry name" value="FHA"/>
    <property type="match status" value="1"/>
</dbReference>
<dbReference type="Pfam" id="PF00498">
    <property type="entry name" value="FHA"/>
    <property type="match status" value="1"/>
</dbReference>
<protein>
    <submittedName>
        <fullName evidence="3">Pml1p</fullName>
    </submittedName>
</protein>
<dbReference type="AlphaFoldDB" id="A0A161HL10"/>